<keyword evidence="1" id="KW-0812">Transmembrane</keyword>
<keyword evidence="1" id="KW-0472">Membrane</keyword>
<keyword evidence="3" id="KW-1185">Reference proteome</keyword>
<name>E7SB71_9STRE</name>
<dbReference type="AlphaFoldDB" id="E7SB71"/>
<evidence type="ECO:0000256" key="1">
    <source>
        <dbReference type="SAM" id="Phobius"/>
    </source>
</evidence>
<dbReference type="Proteomes" id="UP000002814">
    <property type="component" value="Unassembled WGS sequence"/>
</dbReference>
<gene>
    <name evidence="2" type="ORF">HMPREF9421_1438</name>
</gene>
<sequence length="69" mass="8201">MVHQVAIEELKYFSYRSENKSRNKGNQQEVSYSKNHTNDHHDTLLFNVLFPPSIILLAYFRFKENAIKT</sequence>
<reference evidence="2 3" key="1">
    <citation type="submission" date="2010-12" db="EMBL/GenBank/DDBJ databases">
        <authorList>
            <person name="Muzny D."/>
            <person name="Qin X."/>
            <person name="Deng J."/>
            <person name="Jiang H."/>
            <person name="Liu Y."/>
            <person name="Qu J."/>
            <person name="Song X.-Z."/>
            <person name="Zhang L."/>
            <person name="Thornton R."/>
            <person name="Coyle M."/>
            <person name="Francisco L."/>
            <person name="Jackson L."/>
            <person name="Javaid M."/>
            <person name="Korchina V."/>
            <person name="Kovar C."/>
            <person name="Mata R."/>
            <person name="Mathew T."/>
            <person name="Ngo R."/>
            <person name="Nguyen L."/>
            <person name="Nguyen N."/>
            <person name="Okwuonu G."/>
            <person name="Ongeri F."/>
            <person name="Pham C."/>
            <person name="Simmons D."/>
            <person name="Wilczek-Boney K."/>
            <person name="Hale W."/>
            <person name="Jakkamsetti A."/>
            <person name="Pham P."/>
            <person name="Ruth R."/>
            <person name="San Lucas F."/>
            <person name="Warren J."/>
            <person name="Zhang J."/>
            <person name="Zhao Z."/>
            <person name="Zhou C."/>
            <person name="Zhu D."/>
            <person name="Lee S."/>
            <person name="Bess C."/>
            <person name="Blankenburg K."/>
            <person name="Forbes L."/>
            <person name="Fu Q."/>
            <person name="Gubbala S."/>
            <person name="Hirani K."/>
            <person name="Jayaseelan J.C."/>
            <person name="Lara F."/>
            <person name="Munidasa M."/>
            <person name="Palculict T."/>
            <person name="Patil S."/>
            <person name="Pu L.-L."/>
            <person name="Saada N."/>
            <person name="Tang L."/>
            <person name="Weissenberger G."/>
            <person name="Zhu Y."/>
            <person name="Hemphill L."/>
            <person name="Shang Y."/>
            <person name="Youmans B."/>
            <person name="Ayvaz T."/>
            <person name="Ross M."/>
            <person name="Santibanez J."/>
            <person name="Aqrawi P."/>
            <person name="Gross S."/>
            <person name="Joshi V."/>
            <person name="Fowler G."/>
            <person name="Nazareth L."/>
            <person name="Reid J."/>
            <person name="Worley K."/>
            <person name="Petrosino J."/>
            <person name="Highlander S."/>
            <person name="Gibbs R."/>
        </authorList>
    </citation>
    <scope>NUCLEOTIDE SEQUENCE [LARGE SCALE GENOMIC DNA]</scope>
    <source>
        <strain evidence="2 3">ATCC 700641</strain>
    </source>
</reference>
<feature type="transmembrane region" description="Helical" evidence="1">
    <location>
        <begin position="44"/>
        <end position="62"/>
    </location>
</feature>
<evidence type="ECO:0000313" key="3">
    <source>
        <dbReference type="Proteomes" id="UP000002814"/>
    </source>
</evidence>
<evidence type="ECO:0000313" key="2">
    <source>
        <dbReference type="EMBL" id="EFV99330.1"/>
    </source>
</evidence>
<protein>
    <submittedName>
        <fullName evidence="2">Uncharacterized protein</fullName>
    </submittedName>
</protein>
<dbReference type="HOGENOM" id="CLU_2773966_0_0_9"/>
<organism evidence="2 3">
    <name type="scientific">Streptococcus australis ATCC 700641</name>
    <dbReference type="NCBI Taxonomy" id="888833"/>
    <lineage>
        <taxon>Bacteria</taxon>
        <taxon>Bacillati</taxon>
        <taxon>Bacillota</taxon>
        <taxon>Bacilli</taxon>
        <taxon>Lactobacillales</taxon>
        <taxon>Streptococcaceae</taxon>
        <taxon>Streptococcus</taxon>
    </lineage>
</organism>
<accession>E7SB71</accession>
<keyword evidence="1" id="KW-1133">Transmembrane helix</keyword>
<dbReference type="EMBL" id="AEQR01000019">
    <property type="protein sequence ID" value="EFV99330.1"/>
    <property type="molecule type" value="Genomic_DNA"/>
</dbReference>
<comment type="caution">
    <text evidence="2">The sequence shown here is derived from an EMBL/GenBank/DDBJ whole genome shotgun (WGS) entry which is preliminary data.</text>
</comment>
<proteinExistence type="predicted"/>